<sequence>MGLIKKVTSWSYDNLIDYLSVNPTRDEVTHYKVDPNDESDESITKLHTVKDFGNITCLDYSHSDIGLVGVGEKNGHVRLFDILSGDADEEGEEGVGLSLRAKQQRCINALGISANGLVAMGLDRNRNDASLQVWDINYQSMDSDIVNASFSYCVNESIVSLKFLNDTNLLVASTKFIKEIDVRSPQPAYQYPSRLSYDIKLNPFNDWQFSTYGDDGTLSIWDRRRLVGEINDQNLPILTFEKLVGTGAASRKYMNSCFRWSSTRNKEFATLHRGDTIKIWRLGSDMGESTNVDEVENLFVSTVHDINTTFDRVATFDYIPVDDYRSSLICMRQSGTVYRMPIKQSYSKAIFNYTNSLLIATAELPEIDEIRVSQGGTESNAENVVTTLKNLSFEDLDVGEDYLPELEMSNNGGMIYDDRTEKNGSRTQDNGSEDQNNEESRDDESDHHYYLDMESSTSQNDSYAVYWKAEKLLQKDISVIMKARAELGYGLDPMATVETIDKSKIFQNNAYIRNTWRWLAIAKAAVDDGTMVSGDLDLGYQGVLGIWNGFEGISDQNRYREDSILTDKQLNKEMEKIIRSRKKEKESRGYRTPLSRFADSPKHIQRKLCLIISGWDLSPTDYEEKYKIIMKNGNYEKAAAWAVFFGDIPKAVEILSSSKKERLSLIATAIAGYMAYKDQPGNNPWRQQCRKMSSELEDPYLRVIFAFIADNDWWDILYEPAISLRERLGVALRFLNDVDLSKFLQRTSSTVIANGELEGLILTGITPSGIDLLQSYVSKTCDIQSAALVSVFGSPKYFYDKRVDEWIQTYRVMLNSWELFSMRAKFDVLRIKLSRTNTGRITAQPKPRQLYIQCMNCKKNINNPSSGYPTSHKGSSAGVSTNNIYESAEKDNLSNKTQYRYACPHCGTPFPRCAICLMPLGTSNLPFIINGVDHDQGEKDSERRDVSGSYSNDEASIFEQSIDLAESKNIQRRRKLNLNEWFSFCLSCNHGMHSGHSDEWFAKHSMCPTPGCSCQCNK</sequence>
<comment type="similarity">
    <text evidence="1">Belongs to the WD repeat mio family.</text>
</comment>
<feature type="compositionally biased region" description="Acidic residues" evidence="4">
    <location>
        <begin position="431"/>
        <end position="443"/>
    </location>
</feature>
<proteinExistence type="inferred from homology"/>
<dbReference type="GO" id="GO:1904263">
    <property type="term" value="P:positive regulation of TORC1 signaling"/>
    <property type="evidence" value="ECO:0007669"/>
    <property type="project" value="EnsemblFungi"/>
</dbReference>
<dbReference type="HOGENOM" id="CLU_005843_0_0_1"/>
<feature type="region of interest" description="Disordered" evidence="4">
    <location>
        <begin position="409"/>
        <end position="445"/>
    </location>
</feature>
<evidence type="ECO:0000256" key="4">
    <source>
        <dbReference type="SAM" id="MobiDB-lite"/>
    </source>
</evidence>
<evidence type="ECO:0000313" key="8">
    <source>
        <dbReference type="Proteomes" id="UP000001640"/>
    </source>
</evidence>
<dbReference type="InterPro" id="IPR049092">
    <property type="entry name" value="MIOS_a-sol"/>
</dbReference>
<evidence type="ECO:0000256" key="1">
    <source>
        <dbReference type="ARBA" id="ARBA00009713"/>
    </source>
</evidence>
<evidence type="ECO:0000256" key="2">
    <source>
        <dbReference type="ARBA" id="ARBA00022574"/>
    </source>
</evidence>
<dbReference type="InterPro" id="IPR031488">
    <property type="entry name" value="Zn_ribbon_mio"/>
</dbReference>
<evidence type="ECO:0000259" key="5">
    <source>
        <dbReference type="Pfam" id="PF17034"/>
    </source>
</evidence>
<dbReference type="STRING" id="1064592.G0VFV1"/>
<keyword evidence="3" id="KW-0677">Repeat</keyword>
<dbReference type="GeneID" id="96903999"/>
<dbReference type="Proteomes" id="UP000001640">
    <property type="component" value="Chromosome 5"/>
</dbReference>
<feature type="domain" description="GATOR2 complex protein MIO zinc-ribbon like" evidence="5">
    <location>
        <begin position="854"/>
        <end position="926"/>
    </location>
</feature>
<dbReference type="Pfam" id="PF21719">
    <property type="entry name" value="MIOS_a-sol"/>
    <property type="match status" value="1"/>
</dbReference>
<dbReference type="GO" id="GO:0035859">
    <property type="term" value="C:Seh1-associated complex"/>
    <property type="evidence" value="ECO:0007669"/>
    <property type="project" value="EnsemblFungi"/>
</dbReference>
<dbReference type="EMBL" id="HE576756">
    <property type="protein sequence ID" value="CCC70370.1"/>
    <property type="molecule type" value="Genomic_DNA"/>
</dbReference>
<dbReference type="AlphaFoldDB" id="G0VFV1"/>
<keyword evidence="8" id="KW-1185">Reference proteome</keyword>
<dbReference type="CDD" id="cd16691">
    <property type="entry name" value="mRING-H2-C3H3C2_Mio"/>
    <property type="match status" value="1"/>
</dbReference>
<protein>
    <submittedName>
        <fullName evidence="7">Uncharacterized protein</fullName>
    </submittedName>
</protein>
<dbReference type="RefSeq" id="XP_003676727.1">
    <property type="nucleotide sequence ID" value="XM_003676679.1"/>
</dbReference>
<evidence type="ECO:0000313" key="7">
    <source>
        <dbReference type="EMBL" id="CCC70370.1"/>
    </source>
</evidence>
<keyword evidence="2" id="KW-0853">WD repeat</keyword>
<name>G0VFV1_NAUCA</name>
<feature type="domain" description="MIOS-like alpha-solenoid" evidence="6">
    <location>
        <begin position="481"/>
        <end position="734"/>
    </location>
</feature>
<dbReference type="InterPro" id="IPR037593">
    <property type="entry name" value="MIOS/Sea4"/>
</dbReference>
<gene>
    <name evidence="7" type="primary">NCAS0E03000</name>
    <name evidence="7" type="ordered locus">NCAS_0E03000</name>
</gene>
<organism evidence="7 8">
    <name type="scientific">Naumovozyma castellii</name>
    <name type="common">Yeast</name>
    <name type="synonym">Saccharomyces castellii</name>
    <dbReference type="NCBI Taxonomy" id="27288"/>
    <lineage>
        <taxon>Eukaryota</taxon>
        <taxon>Fungi</taxon>
        <taxon>Dikarya</taxon>
        <taxon>Ascomycota</taxon>
        <taxon>Saccharomycotina</taxon>
        <taxon>Saccharomycetes</taxon>
        <taxon>Saccharomycetales</taxon>
        <taxon>Saccharomycetaceae</taxon>
        <taxon>Naumovozyma</taxon>
    </lineage>
</organism>
<dbReference type="FunCoup" id="G0VFV1">
    <property type="interactions" value="868"/>
</dbReference>
<dbReference type="eggNOG" id="KOG1008">
    <property type="taxonomic scope" value="Eukaryota"/>
</dbReference>
<reference evidence="7 8" key="1">
    <citation type="journal article" date="2011" name="Proc. Natl. Acad. Sci. U.S.A.">
        <title>Evolutionary erosion of yeast sex chromosomes by mating-type switching accidents.</title>
        <authorList>
            <person name="Gordon J.L."/>
            <person name="Armisen D."/>
            <person name="Proux-Wera E."/>
            <person name="Oheigeartaigh S.S."/>
            <person name="Byrne K.P."/>
            <person name="Wolfe K.H."/>
        </authorList>
    </citation>
    <scope>NUCLEOTIDE SEQUENCE [LARGE SCALE GENOMIC DNA]</scope>
    <source>
        <strain evidence="8">ATCC 76901 / BCRC 22586 / CBS 4309 / NBRC 1992 / NRRL Y-12630</strain>
    </source>
</reference>
<dbReference type="GO" id="GO:0005737">
    <property type="term" value="C:cytoplasm"/>
    <property type="evidence" value="ECO:0007669"/>
    <property type="project" value="TreeGrafter"/>
</dbReference>
<reference key="2">
    <citation type="submission" date="2011-08" db="EMBL/GenBank/DDBJ databases">
        <title>Genome sequence of Naumovozyma castellii.</title>
        <authorList>
            <person name="Gordon J.L."/>
            <person name="Armisen D."/>
            <person name="Proux-Wera E."/>
            <person name="OhEigeartaigh S.S."/>
            <person name="Byrne K.P."/>
            <person name="Wolfe K.H."/>
        </authorList>
    </citation>
    <scope>NUCLEOTIDE SEQUENCE</scope>
    <source>
        <strain>Type strain:CBS 4309</strain>
    </source>
</reference>
<dbReference type="SMART" id="SM00320">
    <property type="entry name" value="WD40"/>
    <property type="match status" value="3"/>
</dbReference>
<dbReference type="OMA" id="GYMAYKD"/>
<dbReference type="KEGG" id="ncs:NCAS_0E03000"/>
<dbReference type="OrthoDB" id="341486at2759"/>
<feature type="domain" description="GATOR2 complex protein MIO zinc-ribbon like" evidence="5">
    <location>
        <begin position="970"/>
        <end position="1017"/>
    </location>
</feature>
<dbReference type="InterPro" id="IPR015943">
    <property type="entry name" value="WD40/YVTN_repeat-like_dom_sf"/>
</dbReference>
<dbReference type="Pfam" id="PF17034">
    <property type="entry name" value="zinc_ribbon_16"/>
    <property type="match status" value="2"/>
</dbReference>
<dbReference type="PANTHER" id="PTHR16453:SF9">
    <property type="entry name" value="GATOR COMPLEX PROTEIN MIOS"/>
    <property type="match status" value="1"/>
</dbReference>
<dbReference type="PANTHER" id="PTHR16453">
    <property type="entry name" value="WD40 DOMAIN-CONTAINING PROTEIN MIO FAMILY MEMBER"/>
    <property type="match status" value="1"/>
</dbReference>
<evidence type="ECO:0000259" key="6">
    <source>
        <dbReference type="Pfam" id="PF21719"/>
    </source>
</evidence>
<dbReference type="SUPFAM" id="SSF50978">
    <property type="entry name" value="WD40 repeat-like"/>
    <property type="match status" value="1"/>
</dbReference>
<dbReference type="InParanoid" id="G0VFV1"/>
<accession>G0VFV1</accession>
<dbReference type="InterPro" id="IPR036322">
    <property type="entry name" value="WD40_repeat_dom_sf"/>
</dbReference>
<dbReference type="Gene3D" id="2.130.10.10">
    <property type="entry name" value="YVTN repeat-like/Quinoprotein amine dehydrogenase"/>
    <property type="match status" value="1"/>
</dbReference>
<evidence type="ECO:0000256" key="3">
    <source>
        <dbReference type="ARBA" id="ARBA00022737"/>
    </source>
</evidence>
<dbReference type="InterPro" id="IPR001680">
    <property type="entry name" value="WD40_rpt"/>
</dbReference>